<feature type="transmembrane region" description="Helical" evidence="2">
    <location>
        <begin position="20"/>
        <end position="37"/>
    </location>
</feature>
<evidence type="ECO:0008006" key="5">
    <source>
        <dbReference type="Google" id="ProtNLM"/>
    </source>
</evidence>
<proteinExistence type="predicted"/>
<evidence type="ECO:0000313" key="3">
    <source>
        <dbReference type="EMBL" id="GBG27811.1"/>
    </source>
</evidence>
<keyword evidence="2" id="KW-1133">Transmembrane helix</keyword>
<accession>A0A2R5GHP7</accession>
<feature type="region of interest" description="Disordered" evidence="1">
    <location>
        <begin position="476"/>
        <end position="592"/>
    </location>
</feature>
<dbReference type="OrthoDB" id="79116at2759"/>
<dbReference type="InParanoid" id="A0A2R5GHP7"/>
<feature type="transmembrane region" description="Helical" evidence="2">
    <location>
        <begin position="128"/>
        <end position="147"/>
    </location>
</feature>
<feature type="transmembrane region" description="Helical" evidence="2">
    <location>
        <begin position="261"/>
        <end position="280"/>
    </location>
</feature>
<evidence type="ECO:0000313" key="4">
    <source>
        <dbReference type="Proteomes" id="UP000241890"/>
    </source>
</evidence>
<feature type="transmembrane region" description="Helical" evidence="2">
    <location>
        <begin position="234"/>
        <end position="255"/>
    </location>
</feature>
<dbReference type="EMBL" id="BEYU01000036">
    <property type="protein sequence ID" value="GBG27811.1"/>
    <property type="molecule type" value="Genomic_DNA"/>
</dbReference>
<name>A0A2R5GHP7_9STRA</name>
<protein>
    <recommendedName>
        <fullName evidence="5">Transmembrane protein</fullName>
    </recommendedName>
</protein>
<keyword evidence="2" id="KW-0812">Transmembrane</keyword>
<comment type="caution">
    <text evidence="3">The sequence shown here is derived from an EMBL/GenBank/DDBJ whole genome shotgun (WGS) entry which is preliminary data.</text>
</comment>
<feature type="compositionally biased region" description="Basic and acidic residues" evidence="1">
    <location>
        <begin position="573"/>
        <end position="584"/>
    </location>
</feature>
<feature type="transmembrane region" description="Helical" evidence="2">
    <location>
        <begin position="202"/>
        <end position="222"/>
    </location>
</feature>
<evidence type="ECO:0000256" key="2">
    <source>
        <dbReference type="SAM" id="Phobius"/>
    </source>
</evidence>
<feature type="transmembrane region" description="Helical" evidence="2">
    <location>
        <begin position="44"/>
        <end position="64"/>
    </location>
</feature>
<feature type="compositionally biased region" description="Low complexity" evidence="1">
    <location>
        <begin position="554"/>
        <end position="565"/>
    </location>
</feature>
<evidence type="ECO:0000256" key="1">
    <source>
        <dbReference type="SAM" id="MobiDB-lite"/>
    </source>
</evidence>
<feature type="compositionally biased region" description="Low complexity" evidence="1">
    <location>
        <begin position="509"/>
        <end position="519"/>
    </location>
</feature>
<organism evidence="3 4">
    <name type="scientific">Hondaea fermentalgiana</name>
    <dbReference type="NCBI Taxonomy" id="2315210"/>
    <lineage>
        <taxon>Eukaryota</taxon>
        <taxon>Sar</taxon>
        <taxon>Stramenopiles</taxon>
        <taxon>Bigyra</taxon>
        <taxon>Labyrinthulomycetes</taxon>
        <taxon>Thraustochytrida</taxon>
        <taxon>Thraustochytriidae</taxon>
        <taxon>Hondaea</taxon>
    </lineage>
</organism>
<feature type="compositionally biased region" description="Acidic residues" evidence="1">
    <location>
        <begin position="492"/>
        <end position="506"/>
    </location>
</feature>
<reference evidence="3 4" key="1">
    <citation type="submission" date="2017-12" db="EMBL/GenBank/DDBJ databases">
        <title>Sequencing, de novo assembly and annotation of complete genome of a new Thraustochytrid species, strain FCC1311.</title>
        <authorList>
            <person name="Sedici K."/>
            <person name="Godart F."/>
            <person name="Aiese Cigliano R."/>
            <person name="Sanseverino W."/>
            <person name="Barakat M."/>
            <person name="Ortet P."/>
            <person name="Marechal E."/>
            <person name="Cagnac O."/>
            <person name="Amato A."/>
        </authorList>
    </citation>
    <scope>NUCLEOTIDE SEQUENCE [LARGE SCALE GENOMIC DNA]</scope>
</reference>
<feature type="transmembrane region" description="Helical" evidence="2">
    <location>
        <begin position="76"/>
        <end position="96"/>
    </location>
</feature>
<feature type="region of interest" description="Disordered" evidence="1">
    <location>
        <begin position="389"/>
        <end position="411"/>
    </location>
</feature>
<keyword evidence="4" id="KW-1185">Reference proteome</keyword>
<dbReference type="Proteomes" id="UP000241890">
    <property type="component" value="Unassembled WGS sequence"/>
</dbReference>
<gene>
    <name evidence="3" type="ORF">FCC1311_040342</name>
</gene>
<keyword evidence="2" id="KW-0472">Membrane</keyword>
<dbReference type="AlphaFoldDB" id="A0A2R5GHP7"/>
<sequence>MAFYLCTSTSRSVSLGVASFYTAVYVVFFVLAFVVALRHCMYEFWIAPLVTALVLLNASYLAAVEPGDLTPAEAQFTLALLVFDAFTIPLYILQLFELTFMVHRNRSVNFCCVQLEEVGSRRASQRLLCVRLLARGLILALAVLALASQSLKVSGLNADLVVAENVTLCSRGVFATYLYPELDNEYFSRGNAKQTLEVVVDLLQPLVLLLSAAYLGLLLWRYGTFYAFRPSSLYLNPWVALSVFSLAFLIAMFFYTSFSAFTLALLILQIACFLITKLVIDELHAFHDLNDYLEKSQRRMEPTPGARGSEDSDRAAQGFAETLARHATSSRVANGDDAEVDKLEDGEAHALEDKARAGFARNAIAPHEMRVSRRAEGRKELLHSHSLPLHLSGSANRGVAQPLYPNDVSAEADDGHDLAEVSIHIPRHQGRDHDMNANVQPPLSVAQSLKGGIDSKEHNADGSGRPMTMSFDLGAENAGKARSRSQISEATICEDDVDDEDDDDDDSKNNNNHNINNNNHGEHGDEENTSGSLGEHGHCRRSKTGGICASTVASQPLSPLSSSSSCEQGAEDEVNKSADGKEESQSTAFVLT</sequence>